<reference evidence="10" key="2">
    <citation type="journal article" date="2023" name="IMA Fungus">
        <title>Comparative genomic study of the Penicillium genus elucidates a diverse pangenome and 15 lateral gene transfer events.</title>
        <authorList>
            <person name="Petersen C."/>
            <person name="Sorensen T."/>
            <person name="Nielsen M.R."/>
            <person name="Sondergaard T.E."/>
            <person name="Sorensen J.L."/>
            <person name="Fitzpatrick D.A."/>
            <person name="Frisvad J.C."/>
            <person name="Nielsen K.L."/>
        </authorList>
    </citation>
    <scope>NUCLEOTIDE SEQUENCE</scope>
    <source>
        <strain evidence="10">IBT 29677</strain>
    </source>
</reference>
<dbReference type="SUPFAM" id="SSF57701">
    <property type="entry name" value="Zn2/Cys6 DNA-binding domain"/>
    <property type="match status" value="1"/>
</dbReference>
<keyword evidence="5" id="KW-0238">DNA-binding</keyword>
<evidence type="ECO:0000256" key="4">
    <source>
        <dbReference type="ARBA" id="ARBA00023015"/>
    </source>
</evidence>
<dbReference type="Pfam" id="PF00172">
    <property type="entry name" value="Zn_clus"/>
    <property type="match status" value="1"/>
</dbReference>
<dbReference type="Pfam" id="PF04082">
    <property type="entry name" value="Fungal_trans"/>
    <property type="match status" value="1"/>
</dbReference>
<dbReference type="GO" id="GO:0043565">
    <property type="term" value="F:sequence-specific DNA binding"/>
    <property type="evidence" value="ECO:0007669"/>
    <property type="project" value="TreeGrafter"/>
</dbReference>
<keyword evidence="4" id="KW-0805">Transcription regulation</keyword>
<evidence type="ECO:0000259" key="9">
    <source>
        <dbReference type="PROSITE" id="PS50048"/>
    </source>
</evidence>
<sequence length="657" mass="73702">MLELAARAESSCKRCHRRKKRCDKTLPQCQACKHAKVACSFLDDETQVASYPVAYVRGLEHRVKELEQQVTASLTPQTSHNDLPSHPWDQDNGSPLAEAPIPSGNITNNSPPVHGADDAILSFDEFPISPMLKALGQKPDNLAEELRLVSLEAAAERYLGSSSGLPLAKLTQTVLRRLSPDQDGFVFDEDINGNKHQSCDLNTNAIPNLNPISFEMNPSLSSPMPLSSLFANPTIDEYEDTTGLTLIEPTHISYILEFYFAHSHTLYPIIRKNDFEEVLWRVYANPLDPLAQSPLWQFRIWMILAIGSTTYCSVSLMDETEPVKFFNKAMTYFEPAMGCGDLAGLEVLMLQVSYSFFNKIGPNTWFLVGVAARMATGMGLHTSEVYQSLAVDVAEQQKRIFFSLYMMDRVVSLALGRPFAIQDDDITVEPFADADDEDINPNTIKTSTKLEPSTMAVPLHILALRRIASDIGTLVHSPKHAERQSQETQNQTIQELHRRLVEWRRSMPFPLPDLQSKVPHLCTSWFDLNYYLHIIMLYRPSPLNPNLDVSGMRILADASGMAIRQAINMHRQNRFAYNWLNLVAVFNSALSLMYTCSAQAENLSLVMDHAKALADLDLAVELLDSFGEKFPSAKKIQGMIRAVTERLGVYNISSVRF</sequence>
<dbReference type="CDD" id="cd12148">
    <property type="entry name" value="fungal_TF_MHR"/>
    <property type="match status" value="1"/>
</dbReference>
<evidence type="ECO:0000256" key="3">
    <source>
        <dbReference type="ARBA" id="ARBA00022833"/>
    </source>
</evidence>
<dbReference type="Proteomes" id="UP001147747">
    <property type="component" value="Unassembled WGS sequence"/>
</dbReference>
<dbReference type="AlphaFoldDB" id="A0A9W9W4E9"/>
<keyword evidence="3" id="KW-0862">Zinc</keyword>
<dbReference type="GO" id="GO:0008270">
    <property type="term" value="F:zinc ion binding"/>
    <property type="evidence" value="ECO:0007669"/>
    <property type="project" value="InterPro"/>
</dbReference>
<dbReference type="PANTHER" id="PTHR47782:SF12">
    <property type="entry name" value="ZN(II)2CYS6 TRANSCRIPTION FACTOR (EUROFUNG)"/>
    <property type="match status" value="1"/>
</dbReference>
<feature type="domain" description="Zn(2)-C6 fungal-type" evidence="9">
    <location>
        <begin position="11"/>
        <end position="41"/>
    </location>
</feature>
<dbReference type="PROSITE" id="PS50048">
    <property type="entry name" value="ZN2_CY6_FUNGAL_2"/>
    <property type="match status" value="1"/>
</dbReference>
<protein>
    <recommendedName>
        <fullName evidence="9">Zn(2)-C6 fungal-type domain-containing protein</fullName>
    </recommendedName>
</protein>
<keyword evidence="7" id="KW-0539">Nucleus</keyword>
<keyword evidence="11" id="KW-1185">Reference proteome</keyword>
<dbReference type="GO" id="GO:0006351">
    <property type="term" value="P:DNA-templated transcription"/>
    <property type="evidence" value="ECO:0007669"/>
    <property type="project" value="InterPro"/>
</dbReference>
<dbReference type="PANTHER" id="PTHR47782">
    <property type="entry name" value="ZN(II)2CYS6 TRANSCRIPTION FACTOR (EUROFUNG)-RELATED"/>
    <property type="match status" value="1"/>
</dbReference>
<dbReference type="EMBL" id="JAPZBU010000006">
    <property type="protein sequence ID" value="KAJ5398293.1"/>
    <property type="molecule type" value="Genomic_DNA"/>
</dbReference>
<dbReference type="InterPro" id="IPR036864">
    <property type="entry name" value="Zn2-C6_fun-type_DNA-bd_sf"/>
</dbReference>
<dbReference type="Gene3D" id="4.10.240.10">
    <property type="entry name" value="Zn(2)-C6 fungal-type DNA-binding domain"/>
    <property type="match status" value="1"/>
</dbReference>
<evidence type="ECO:0000256" key="7">
    <source>
        <dbReference type="ARBA" id="ARBA00023242"/>
    </source>
</evidence>
<evidence type="ECO:0000256" key="5">
    <source>
        <dbReference type="ARBA" id="ARBA00023125"/>
    </source>
</evidence>
<dbReference type="SMART" id="SM00066">
    <property type="entry name" value="GAL4"/>
    <property type="match status" value="1"/>
</dbReference>
<dbReference type="InterPro" id="IPR052202">
    <property type="entry name" value="Yeast_MetPath_Reg"/>
</dbReference>
<feature type="compositionally biased region" description="Polar residues" evidence="8">
    <location>
        <begin position="70"/>
        <end position="82"/>
    </location>
</feature>
<evidence type="ECO:0000256" key="6">
    <source>
        <dbReference type="ARBA" id="ARBA00023163"/>
    </source>
</evidence>
<evidence type="ECO:0000256" key="1">
    <source>
        <dbReference type="ARBA" id="ARBA00004123"/>
    </source>
</evidence>
<proteinExistence type="predicted"/>
<dbReference type="CDD" id="cd00067">
    <property type="entry name" value="GAL4"/>
    <property type="match status" value="1"/>
</dbReference>
<dbReference type="PROSITE" id="PS00463">
    <property type="entry name" value="ZN2_CY6_FUNGAL_1"/>
    <property type="match status" value="1"/>
</dbReference>
<dbReference type="InterPro" id="IPR007219">
    <property type="entry name" value="XnlR_reg_dom"/>
</dbReference>
<comment type="subcellular location">
    <subcellularLocation>
        <location evidence="1">Nucleus</location>
    </subcellularLocation>
</comment>
<accession>A0A9W9W4E9</accession>
<evidence type="ECO:0000256" key="2">
    <source>
        <dbReference type="ARBA" id="ARBA00022723"/>
    </source>
</evidence>
<dbReference type="GO" id="GO:0005634">
    <property type="term" value="C:nucleus"/>
    <property type="evidence" value="ECO:0007669"/>
    <property type="project" value="UniProtKB-SubCell"/>
</dbReference>
<keyword evidence="2" id="KW-0479">Metal-binding</keyword>
<keyword evidence="6" id="KW-0804">Transcription</keyword>
<dbReference type="OrthoDB" id="25921at2759"/>
<comment type="caution">
    <text evidence="10">The sequence shown here is derived from an EMBL/GenBank/DDBJ whole genome shotgun (WGS) entry which is preliminary data.</text>
</comment>
<dbReference type="GO" id="GO:0045944">
    <property type="term" value="P:positive regulation of transcription by RNA polymerase II"/>
    <property type="evidence" value="ECO:0007669"/>
    <property type="project" value="TreeGrafter"/>
</dbReference>
<dbReference type="GeneID" id="81370023"/>
<dbReference type="SMART" id="SM00906">
    <property type="entry name" value="Fungal_trans"/>
    <property type="match status" value="1"/>
</dbReference>
<name>A0A9W9W4E9_9EURO</name>
<evidence type="ECO:0000256" key="8">
    <source>
        <dbReference type="SAM" id="MobiDB-lite"/>
    </source>
</evidence>
<feature type="region of interest" description="Disordered" evidence="8">
    <location>
        <begin position="70"/>
        <end position="113"/>
    </location>
</feature>
<dbReference type="GO" id="GO:0000981">
    <property type="term" value="F:DNA-binding transcription factor activity, RNA polymerase II-specific"/>
    <property type="evidence" value="ECO:0007669"/>
    <property type="project" value="InterPro"/>
</dbReference>
<dbReference type="InterPro" id="IPR001138">
    <property type="entry name" value="Zn2Cys6_DnaBD"/>
</dbReference>
<reference evidence="10" key="1">
    <citation type="submission" date="2022-12" db="EMBL/GenBank/DDBJ databases">
        <authorList>
            <person name="Petersen C."/>
        </authorList>
    </citation>
    <scope>NUCLEOTIDE SEQUENCE</scope>
    <source>
        <strain evidence="10">IBT 29677</strain>
    </source>
</reference>
<dbReference type="RefSeq" id="XP_056490345.1">
    <property type="nucleotide sequence ID" value="XM_056631043.1"/>
</dbReference>
<evidence type="ECO:0000313" key="11">
    <source>
        <dbReference type="Proteomes" id="UP001147747"/>
    </source>
</evidence>
<organism evidence="10 11">
    <name type="scientific">Penicillium cosmopolitanum</name>
    <dbReference type="NCBI Taxonomy" id="1131564"/>
    <lineage>
        <taxon>Eukaryota</taxon>
        <taxon>Fungi</taxon>
        <taxon>Dikarya</taxon>
        <taxon>Ascomycota</taxon>
        <taxon>Pezizomycotina</taxon>
        <taxon>Eurotiomycetes</taxon>
        <taxon>Eurotiomycetidae</taxon>
        <taxon>Eurotiales</taxon>
        <taxon>Aspergillaceae</taxon>
        <taxon>Penicillium</taxon>
    </lineage>
</organism>
<gene>
    <name evidence="10" type="ORF">N7509_006406</name>
</gene>
<evidence type="ECO:0000313" key="10">
    <source>
        <dbReference type="EMBL" id="KAJ5398293.1"/>
    </source>
</evidence>